<dbReference type="SMART" id="SM01038">
    <property type="entry name" value="Bgal_small_N"/>
    <property type="match status" value="1"/>
</dbReference>
<dbReference type="InterPro" id="IPR011013">
    <property type="entry name" value="Gal_mutarotase_sf_dom"/>
</dbReference>
<dbReference type="SUPFAM" id="SSF74650">
    <property type="entry name" value="Galactose mutarotase-like"/>
    <property type="match status" value="1"/>
</dbReference>
<dbReference type="Pfam" id="PF16353">
    <property type="entry name" value="LacZ_4"/>
    <property type="match status" value="1"/>
</dbReference>
<dbReference type="SUPFAM" id="SSF49785">
    <property type="entry name" value="Galactose-binding domain-like"/>
    <property type="match status" value="1"/>
</dbReference>
<dbReference type="InterPro" id="IPR006102">
    <property type="entry name" value="Ig-like_GH2"/>
</dbReference>
<dbReference type="InterPro" id="IPR006104">
    <property type="entry name" value="Glyco_hydro_2_N"/>
</dbReference>
<dbReference type="PANTHER" id="PTHR46323:SF2">
    <property type="entry name" value="BETA-GALACTOSIDASE"/>
    <property type="match status" value="1"/>
</dbReference>
<comment type="caution">
    <text evidence="10">The sequence shown here is derived from an EMBL/GenBank/DDBJ whole genome shotgun (WGS) entry which is preliminary data.</text>
</comment>
<dbReference type="Proteomes" id="UP001500523">
    <property type="component" value="Unassembled WGS sequence"/>
</dbReference>
<dbReference type="Gene3D" id="2.60.40.10">
    <property type="entry name" value="Immunoglobulins"/>
    <property type="match status" value="2"/>
</dbReference>
<dbReference type="Gene3D" id="2.70.98.10">
    <property type="match status" value="1"/>
</dbReference>
<dbReference type="Pfam" id="PF02929">
    <property type="entry name" value="Bgal_small_N"/>
    <property type="match status" value="1"/>
</dbReference>
<keyword evidence="8" id="KW-0732">Signal</keyword>
<dbReference type="SUPFAM" id="SSF51445">
    <property type="entry name" value="(Trans)glycosidases"/>
    <property type="match status" value="1"/>
</dbReference>
<evidence type="ECO:0000256" key="1">
    <source>
        <dbReference type="ARBA" id="ARBA00001412"/>
    </source>
</evidence>
<keyword evidence="11" id="KW-1185">Reference proteome</keyword>
<dbReference type="PROSITE" id="PS00608">
    <property type="entry name" value="GLYCOSYL_HYDROL_F2_2"/>
    <property type="match status" value="1"/>
</dbReference>
<proteinExistence type="inferred from homology"/>
<comment type="catalytic activity">
    <reaction evidence="1 7">
        <text>Hydrolysis of terminal non-reducing beta-D-galactose residues in beta-D-galactosides.</text>
        <dbReference type="EC" id="3.2.1.23"/>
    </reaction>
</comment>
<dbReference type="InterPro" id="IPR013783">
    <property type="entry name" value="Ig-like_fold"/>
</dbReference>
<dbReference type="InterPro" id="IPR006101">
    <property type="entry name" value="Glyco_hydro_2"/>
</dbReference>
<comment type="similarity">
    <text evidence="2 7">Belongs to the glycosyl hydrolase 2 family.</text>
</comment>
<dbReference type="InterPro" id="IPR008979">
    <property type="entry name" value="Galactose-bd-like_sf"/>
</dbReference>
<dbReference type="InterPro" id="IPR014718">
    <property type="entry name" value="GH-type_carb-bd"/>
</dbReference>
<evidence type="ECO:0000313" key="10">
    <source>
        <dbReference type="EMBL" id="GAA3704133.1"/>
    </source>
</evidence>
<dbReference type="InterPro" id="IPR006103">
    <property type="entry name" value="Glyco_hydro_2_cat"/>
</dbReference>
<gene>
    <name evidence="10" type="primary">lacZ_2</name>
    <name evidence="10" type="ORF">GCM10022268_12140</name>
</gene>
<feature type="chain" id="PRO_5047280386" description="Beta-galactosidase" evidence="8">
    <location>
        <begin position="21"/>
        <end position="1081"/>
    </location>
</feature>
<evidence type="ECO:0000256" key="7">
    <source>
        <dbReference type="RuleBase" id="RU361154"/>
    </source>
</evidence>
<dbReference type="EC" id="3.2.1.23" evidence="3 7"/>
<dbReference type="SUPFAM" id="SSF49303">
    <property type="entry name" value="beta-Galactosidase/glucuronidase domain"/>
    <property type="match status" value="2"/>
</dbReference>
<dbReference type="Pfam" id="PF02837">
    <property type="entry name" value="Glyco_hydro_2_N"/>
    <property type="match status" value="1"/>
</dbReference>
<keyword evidence="4 7" id="KW-0378">Hydrolase</keyword>
<dbReference type="InterPro" id="IPR036156">
    <property type="entry name" value="Beta-gal/glucu_dom_sf"/>
</dbReference>
<dbReference type="PRINTS" id="PR00132">
    <property type="entry name" value="GLHYDRLASE2"/>
</dbReference>
<evidence type="ECO:0000256" key="2">
    <source>
        <dbReference type="ARBA" id="ARBA00007401"/>
    </source>
</evidence>
<dbReference type="InterPro" id="IPR017853">
    <property type="entry name" value="GH"/>
</dbReference>
<dbReference type="InterPro" id="IPR023232">
    <property type="entry name" value="Glyco_hydro_2_AS"/>
</dbReference>
<keyword evidence="5 7" id="KW-0326">Glycosidase</keyword>
<dbReference type="InterPro" id="IPR032312">
    <property type="entry name" value="LacZ_4"/>
</dbReference>
<reference evidence="11" key="1">
    <citation type="journal article" date="2019" name="Int. J. Syst. Evol. Microbiol.">
        <title>The Global Catalogue of Microorganisms (GCM) 10K type strain sequencing project: providing services to taxonomists for standard genome sequencing and annotation.</title>
        <authorList>
            <consortium name="The Broad Institute Genomics Platform"/>
            <consortium name="The Broad Institute Genome Sequencing Center for Infectious Disease"/>
            <person name="Wu L."/>
            <person name="Ma J."/>
        </authorList>
    </citation>
    <scope>NUCLEOTIDE SEQUENCE [LARGE SCALE GENOMIC DNA]</scope>
    <source>
        <strain evidence="11">JCM 17498</strain>
    </source>
</reference>
<evidence type="ECO:0000256" key="5">
    <source>
        <dbReference type="ARBA" id="ARBA00023295"/>
    </source>
</evidence>
<feature type="domain" description="Beta galactosidase small chain/" evidence="9">
    <location>
        <begin position="791"/>
        <end position="1060"/>
    </location>
</feature>
<protein>
    <recommendedName>
        <fullName evidence="3 7">Beta-galactosidase</fullName>
        <ecNumber evidence="3 7">3.2.1.23</ecNumber>
    </recommendedName>
    <alternativeName>
        <fullName evidence="6 7">Lactase</fullName>
    </alternativeName>
</protein>
<evidence type="ECO:0000256" key="6">
    <source>
        <dbReference type="ARBA" id="ARBA00032230"/>
    </source>
</evidence>
<evidence type="ECO:0000256" key="3">
    <source>
        <dbReference type="ARBA" id="ARBA00012756"/>
    </source>
</evidence>
<dbReference type="Gene3D" id="3.20.20.80">
    <property type="entry name" value="Glycosidases"/>
    <property type="match status" value="1"/>
</dbReference>
<dbReference type="Pfam" id="PF02836">
    <property type="entry name" value="Glyco_hydro_2_C"/>
    <property type="match status" value="1"/>
</dbReference>
<dbReference type="PROSITE" id="PS00719">
    <property type="entry name" value="GLYCOSYL_HYDROL_F2_1"/>
    <property type="match status" value="1"/>
</dbReference>
<organism evidence="10 11">
    <name type="scientific">Sphingomonas cynarae</name>
    <dbReference type="NCBI Taxonomy" id="930197"/>
    <lineage>
        <taxon>Bacteria</taxon>
        <taxon>Pseudomonadati</taxon>
        <taxon>Pseudomonadota</taxon>
        <taxon>Alphaproteobacteria</taxon>
        <taxon>Sphingomonadales</taxon>
        <taxon>Sphingomonadaceae</taxon>
        <taxon>Sphingomonas</taxon>
    </lineage>
</organism>
<dbReference type="EMBL" id="BAABBF010000002">
    <property type="protein sequence ID" value="GAA3704133.1"/>
    <property type="molecule type" value="Genomic_DNA"/>
</dbReference>
<evidence type="ECO:0000313" key="11">
    <source>
        <dbReference type="Proteomes" id="UP001500523"/>
    </source>
</evidence>
<sequence>MTISRRLRWLSLLGVAPLHAQTPPIQPQIDPARPEWENPAVFAIGKLPARATGFPFEDRDRALAGDMARSARFLTLDGAWKFAFFPSSDGVPTDFAAPGYDVSGWRSIKVPADWQAEGYDQPRFNNITYPFPANRPLIPHATNPVGLYRRDVDVPAGWRGDDVILHIGAAGSAYHVWVNGRKVGYSEDSKLPSEFDITRFLAPGRNSVAIQIHRWSDGSYLEDQDFWRVSGIERSVYLMAAPKARIADTIVRAGLANGYRDGTLDVRLTTTAAAAGHVARLTLLDGDRALLTRTTPVRGTATVFTATLPMVRPWTAETPALYTLLTELVDRRGRVVQSTARRIGFREIAIRQGLVTINGRPVTIRGVNRHEHDPETFHVISEASMRRDLALMKRANVNALRTSHYPNDERLYDLADEYGLYVMDEANIESHGYMINSRRTDVDRTKYEIGYDPAWRAAQVSRVVNMVERDKNHPSIIFWSLGNESGNGPNFEAAAAAARAIDPTRLISYLGWSQLSDFRPNPFADIYAPMYDSAARMADYARRTDFAQPMIQSEYAHMQGNSGGNLIDYWNTIEAHPDRLQGGFVWDWVDQSMYRYTKDGRRYWGDGGSYGPNPGGEIEFGDGLIQPDRTPNPQYHELAKVHSPIRFAAVDAKAGRFTVTNRHDFRDLSGFAIEWEVTANGVIVAQGAGPSLATKARASEGFVLTLPKLPAFDGTSVALGHGFTLQLQNDTTPPDIEYLVTIRALAKAGAIPLVPANTVIGWEQFALGPRIVATASRPGKVKLTAENNTVTLAAGDATLTIDRTTGLIAGYRVHGSELLHGGAPNFTRALTDNDIGTGPEAVHAAWAGMSATRRVDGVTAADATITVRHGMGDGAARFVTTYTMAGDGSVAVAGDFTPLKQDLPHPLRIGFAYTMPTAYRTIEWYGRGPHESYADRKTGAMIALWRGAIAAQHHDFMRPQETGNKTDVRWLELTGPATGLRITGDRPLSVNALAFPYADLARRPPGTRTSADIVPHGEVSLMVDAVQAGLGGDTTWNKDGQPLPPYRIPLTPRRFSFRLEPFAGPGTTVAAARPATATTGD</sequence>
<dbReference type="InterPro" id="IPR050347">
    <property type="entry name" value="Bact_Beta-galactosidase"/>
</dbReference>
<accession>A0ABP7DDI4</accession>
<dbReference type="Gene3D" id="2.60.120.260">
    <property type="entry name" value="Galactose-binding domain-like"/>
    <property type="match status" value="1"/>
</dbReference>
<dbReference type="RefSeq" id="WP_344692473.1">
    <property type="nucleotide sequence ID" value="NZ_BAABBF010000002.1"/>
</dbReference>
<evidence type="ECO:0000256" key="4">
    <source>
        <dbReference type="ARBA" id="ARBA00022801"/>
    </source>
</evidence>
<name>A0ABP7DDI4_9SPHN</name>
<feature type="signal peptide" evidence="8">
    <location>
        <begin position="1"/>
        <end position="20"/>
    </location>
</feature>
<dbReference type="PANTHER" id="PTHR46323">
    <property type="entry name" value="BETA-GALACTOSIDASE"/>
    <property type="match status" value="1"/>
</dbReference>
<evidence type="ECO:0000259" key="9">
    <source>
        <dbReference type="SMART" id="SM01038"/>
    </source>
</evidence>
<dbReference type="InterPro" id="IPR023230">
    <property type="entry name" value="Glyco_hydro_2_CS"/>
</dbReference>
<evidence type="ECO:0000256" key="8">
    <source>
        <dbReference type="SAM" id="SignalP"/>
    </source>
</evidence>
<dbReference type="Pfam" id="PF00703">
    <property type="entry name" value="Glyco_hydro_2"/>
    <property type="match status" value="1"/>
</dbReference>
<dbReference type="InterPro" id="IPR004199">
    <property type="entry name" value="B-gal_small/dom_5"/>
</dbReference>